<keyword evidence="2 5" id="KW-0533">Nickel</keyword>
<feature type="binding site" evidence="5">
    <location>
        <position position="73"/>
    </location>
    <ligand>
        <name>Zn(2+)</name>
        <dbReference type="ChEBI" id="CHEBI:29105"/>
    </ligand>
</feature>
<dbReference type="Gene3D" id="3.30.2320.80">
    <property type="match status" value="1"/>
</dbReference>
<feature type="binding site" evidence="5">
    <location>
        <position position="2"/>
    </location>
    <ligand>
        <name>Ni(2+)</name>
        <dbReference type="ChEBI" id="CHEBI:49786"/>
    </ligand>
</feature>
<dbReference type="Pfam" id="PF01155">
    <property type="entry name" value="HypA"/>
    <property type="match status" value="1"/>
</dbReference>
<feature type="binding site" evidence="5">
    <location>
        <position position="86"/>
    </location>
    <ligand>
        <name>Zn(2+)</name>
        <dbReference type="ChEBI" id="CHEBI:29105"/>
    </ligand>
</feature>
<comment type="similarity">
    <text evidence="1 5">Belongs to the HypA/HybF family.</text>
</comment>
<evidence type="ECO:0000313" key="6">
    <source>
        <dbReference type="EMBL" id="OSJ03907.1"/>
    </source>
</evidence>
<dbReference type="RefSeq" id="WP_085359370.1">
    <property type="nucleotide sequence ID" value="NZ_NAFE01000211.1"/>
</dbReference>
<comment type="caution">
    <text evidence="6">The sequence shown here is derived from an EMBL/GenBank/DDBJ whole genome shotgun (WGS) entry which is preliminary data.</text>
</comment>
<evidence type="ECO:0000256" key="2">
    <source>
        <dbReference type="ARBA" id="ARBA00022596"/>
    </source>
</evidence>
<dbReference type="EMBL" id="NAFI01000186">
    <property type="protein sequence ID" value="OSJ03907.1"/>
    <property type="molecule type" value="Genomic_DNA"/>
</dbReference>
<proteinExistence type="inferred from homology"/>
<dbReference type="GO" id="GO:0051604">
    <property type="term" value="P:protein maturation"/>
    <property type="evidence" value="ECO:0007669"/>
    <property type="project" value="InterPro"/>
</dbReference>
<keyword evidence="3 5" id="KW-0479">Metal-binding</keyword>
<reference evidence="6 7" key="1">
    <citation type="submission" date="2017-03" db="EMBL/GenBank/DDBJ databases">
        <title>Whole genome sequences of fourteen strains of Bradyrhizobium canariense and one strain of Bradyrhizobium japonicum isolated from Lupinus (Papilionoideae: Genisteae) species in Algeria.</title>
        <authorList>
            <person name="Crovadore J."/>
            <person name="Chekireb D."/>
            <person name="Brachmann A."/>
            <person name="Chablais R."/>
            <person name="Cochard B."/>
            <person name="Lefort F."/>
        </authorList>
    </citation>
    <scope>NUCLEOTIDE SEQUENCE [LARGE SCALE GENOMIC DNA]</scope>
    <source>
        <strain evidence="6 7">UBMA195</strain>
    </source>
</reference>
<dbReference type="PROSITE" id="PS01249">
    <property type="entry name" value="HYPA"/>
    <property type="match status" value="1"/>
</dbReference>
<feature type="binding site" evidence="5">
    <location>
        <position position="70"/>
    </location>
    <ligand>
        <name>Zn(2+)</name>
        <dbReference type="ChEBI" id="CHEBI:29105"/>
    </ligand>
</feature>
<dbReference type="Proteomes" id="UP000193553">
    <property type="component" value="Unassembled WGS sequence"/>
</dbReference>
<dbReference type="InterPro" id="IPR000688">
    <property type="entry name" value="HypA/HybF"/>
</dbReference>
<gene>
    <name evidence="5" type="primary">hypA</name>
    <name evidence="6" type="ORF">BSZ18_30995</name>
</gene>
<dbReference type="PANTHER" id="PTHR34535:SF3">
    <property type="entry name" value="HYDROGENASE MATURATION FACTOR HYPA"/>
    <property type="match status" value="1"/>
</dbReference>
<dbReference type="PIRSF" id="PIRSF004761">
    <property type="entry name" value="Hydrgn_mat_HypA"/>
    <property type="match status" value="1"/>
</dbReference>
<evidence type="ECO:0000256" key="4">
    <source>
        <dbReference type="ARBA" id="ARBA00022833"/>
    </source>
</evidence>
<comment type="function">
    <text evidence="5">Involved in the maturation of [NiFe] hydrogenases. Required for nickel insertion into the metal center of the hydrogenase.</text>
</comment>
<sequence>MHELGITRNVIAIVGDAAKGRRVRRVNLDVGELSGVMPDAIAFCFETVARGTMLEGATLEIRKIEGRARCDSCGLEFATQTLFSACSCGSRLLTRLQGEELNIKSMELEEEVA</sequence>
<dbReference type="AlphaFoldDB" id="A0A1X3GZH9"/>
<dbReference type="HAMAP" id="MF_00213">
    <property type="entry name" value="HypA_HybF"/>
    <property type="match status" value="1"/>
</dbReference>
<accession>A0A1X3GZH9</accession>
<dbReference type="PANTHER" id="PTHR34535">
    <property type="entry name" value="HYDROGENASE MATURATION FACTOR HYPA"/>
    <property type="match status" value="1"/>
</dbReference>
<evidence type="ECO:0000256" key="1">
    <source>
        <dbReference type="ARBA" id="ARBA00010748"/>
    </source>
</evidence>
<keyword evidence="4 5" id="KW-0862">Zinc</keyword>
<evidence type="ECO:0000313" key="7">
    <source>
        <dbReference type="Proteomes" id="UP000193553"/>
    </source>
</evidence>
<dbReference type="OrthoDB" id="288014at2"/>
<evidence type="ECO:0000256" key="3">
    <source>
        <dbReference type="ARBA" id="ARBA00022723"/>
    </source>
</evidence>
<name>A0A1X3GZH9_9BRAD</name>
<protein>
    <recommendedName>
        <fullName evidence="5">Hydrogenase maturation factor HypA</fullName>
    </recommendedName>
</protein>
<organism evidence="6 7">
    <name type="scientific">Bradyrhizobium canariense</name>
    <dbReference type="NCBI Taxonomy" id="255045"/>
    <lineage>
        <taxon>Bacteria</taxon>
        <taxon>Pseudomonadati</taxon>
        <taxon>Pseudomonadota</taxon>
        <taxon>Alphaproteobacteria</taxon>
        <taxon>Hyphomicrobiales</taxon>
        <taxon>Nitrobacteraceae</taxon>
        <taxon>Bradyrhizobium</taxon>
    </lineage>
</organism>
<dbReference type="GO" id="GO:0016151">
    <property type="term" value="F:nickel cation binding"/>
    <property type="evidence" value="ECO:0007669"/>
    <property type="project" value="UniProtKB-UniRule"/>
</dbReference>
<dbReference type="InterPro" id="IPR020538">
    <property type="entry name" value="Hydgase_Ni_incorp_HypA/HybF_CS"/>
</dbReference>
<evidence type="ECO:0000256" key="5">
    <source>
        <dbReference type="HAMAP-Rule" id="MF_00213"/>
    </source>
</evidence>
<dbReference type="GO" id="GO:0008270">
    <property type="term" value="F:zinc ion binding"/>
    <property type="evidence" value="ECO:0007669"/>
    <property type="project" value="UniProtKB-UniRule"/>
</dbReference>
<feature type="binding site" evidence="5">
    <location>
        <position position="88"/>
    </location>
    <ligand>
        <name>Zn(2+)</name>
        <dbReference type="ChEBI" id="CHEBI:29105"/>
    </ligand>
</feature>